<dbReference type="PANTHER" id="PTHR46067:SF16">
    <property type="entry name" value="N-ACETYLTRANSFERASE DOMAIN-CONTAINING PROTEIN"/>
    <property type="match status" value="1"/>
</dbReference>
<dbReference type="Gene3D" id="3.40.630.30">
    <property type="match status" value="1"/>
</dbReference>
<dbReference type="SUPFAM" id="SSF55729">
    <property type="entry name" value="Acyl-CoA N-acyltransferases (Nat)"/>
    <property type="match status" value="1"/>
</dbReference>
<dbReference type="Pfam" id="PF13302">
    <property type="entry name" value="Acetyltransf_3"/>
    <property type="match status" value="1"/>
</dbReference>
<name>A0AAD1Z5T0_9LAMI</name>
<feature type="domain" description="N-acetyltransferase" evidence="1">
    <location>
        <begin position="7"/>
        <end position="107"/>
    </location>
</feature>
<protein>
    <recommendedName>
        <fullName evidence="1">N-acetyltransferase domain-containing protein</fullName>
    </recommendedName>
</protein>
<keyword evidence="3" id="KW-1185">Reference proteome</keyword>
<gene>
    <name evidence="2" type="ORF">FPE_LOCUS10273</name>
</gene>
<evidence type="ECO:0000259" key="1">
    <source>
        <dbReference type="Pfam" id="PF13302"/>
    </source>
</evidence>
<accession>A0AAD1Z5T0</accession>
<dbReference type="GO" id="GO:0016747">
    <property type="term" value="F:acyltransferase activity, transferring groups other than amino-acyl groups"/>
    <property type="evidence" value="ECO:0007669"/>
    <property type="project" value="InterPro"/>
</dbReference>
<sequence length="108" mass="12184">MNPASITIWPFQLTDADDVLLWAGDDRIIRLFRCYTLTSKEEALTFITEVCMSHPWFKSICIDDRSIGFISVSPATGDDRCRADLGYAIAVQYWGQGITTRAVKMVLC</sequence>
<evidence type="ECO:0000313" key="3">
    <source>
        <dbReference type="Proteomes" id="UP000834106"/>
    </source>
</evidence>
<dbReference type="InterPro" id="IPR016181">
    <property type="entry name" value="Acyl_CoA_acyltransferase"/>
</dbReference>
<dbReference type="Proteomes" id="UP000834106">
    <property type="component" value="Chromosome 6"/>
</dbReference>
<dbReference type="InterPro" id="IPR000182">
    <property type="entry name" value="GNAT_dom"/>
</dbReference>
<proteinExistence type="predicted"/>
<reference evidence="2" key="1">
    <citation type="submission" date="2023-05" db="EMBL/GenBank/DDBJ databases">
        <authorList>
            <person name="Huff M."/>
        </authorList>
    </citation>
    <scope>NUCLEOTIDE SEQUENCE</scope>
</reference>
<dbReference type="EMBL" id="OU503041">
    <property type="protein sequence ID" value="CAI9762843.1"/>
    <property type="molecule type" value="Genomic_DNA"/>
</dbReference>
<evidence type="ECO:0000313" key="2">
    <source>
        <dbReference type="EMBL" id="CAI9762843.1"/>
    </source>
</evidence>
<dbReference type="PANTHER" id="PTHR46067">
    <property type="entry name" value="ACYL-COA N-ACYLTRANSFERASES (NAT) SUPERFAMILY PROTEIN"/>
    <property type="match status" value="1"/>
</dbReference>
<organism evidence="2 3">
    <name type="scientific">Fraxinus pennsylvanica</name>
    <dbReference type="NCBI Taxonomy" id="56036"/>
    <lineage>
        <taxon>Eukaryota</taxon>
        <taxon>Viridiplantae</taxon>
        <taxon>Streptophyta</taxon>
        <taxon>Embryophyta</taxon>
        <taxon>Tracheophyta</taxon>
        <taxon>Spermatophyta</taxon>
        <taxon>Magnoliopsida</taxon>
        <taxon>eudicotyledons</taxon>
        <taxon>Gunneridae</taxon>
        <taxon>Pentapetalae</taxon>
        <taxon>asterids</taxon>
        <taxon>lamiids</taxon>
        <taxon>Lamiales</taxon>
        <taxon>Oleaceae</taxon>
        <taxon>Oleeae</taxon>
        <taxon>Fraxinus</taxon>
    </lineage>
</organism>
<dbReference type="AlphaFoldDB" id="A0AAD1Z5T0"/>